<dbReference type="SUPFAM" id="SSF56214">
    <property type="entry name" value="4'-phosphopantetheinyl transferase"/>
    <property type="match status" value="1"/>
</dbReference>
<dbReference type="UniPathway" id="UPA00017"/>
<dbReference type="InterPro" id="IPR041354">
    <property type="entry name" value="4PPT_N"/>
</dbReference>
<dbReference type="PRINTS" id="PR01399">
    <property type="entry name" value="ENTSNTHTASED"/>
</dbReference>
<feature type="binding site" evidence="13">
    <location>
        <position position="118"/>
    </location>
    <ligand>
        <name>Mg(2+)</name>
        <dbReference type="ChEBI" id="CHEBI:18420"/>
    </ligand>
</feature>
<evidence type="ECO:0000256" key="11">
    <source>
        <dbReference type="ARBA" id="ARBA00049191"/>
    </source>
</evidence>
<dbReference type="GO" id="GO:0005886">
    <property type="term" value="C:plasma membrane"/>
    <property type="evidence" value="ECO:0007669"/>
    <property type="project" value="TreeGrafter"/>
</dbReference>
<feature type="binding site" evidence="12">
    <location>
        <position position="118"/>
    </location>
    <ligand>
        <name>CoA</name>
        <dbReference type="ChEBI" id="CHEBI:57287"/>
    </ligand>
</feature>
<evidence type="ECO:0000256" key="8">
    <source>
        <dbReference type="ARBA" id="ARBA00029894"/>
    </source>
</evidence>
<dbReference type="GO" id="GO:0008897">
    <property type="term" value="F:holo-[acyl-carrier-protein] synthase activity"/>
    <property type="evidence" value="ECO:0007669"/>
    <property type="project" value="InterPro"/>
</dbReference>
<keyword evidence="13" id="KW-0479">Metal-binding</keyword>
<comment type="catalytic activity">
    <reaction evidence="11">
        <text>apo-[peptidyl-carrier protein] + CoA = holo-[peptidyl-carrier protein] + adenosine 3',5'-bisphosphate + H(+)</text>
        <dbReference type="Rhea" id="RHEA:46228"/>
        <dbReference type="Rhea" id="RHEA-COMP:11479"/>
        <dbReference type="Rhea" id="RHEA-COMP:11480"/>
        <dbReference type="ChEBI" id="CHEBI:15378"/>
        <dbReference type="ChEBI" id="CHEBI:29999"/>
        <dbReference type="ChEBI" id="CHEBI:57287"/>
        <dbReference type="ChEBI" id="CHEBI:58343"/>
        <dbReference type="ChEBI" id="CHEBI:64479"/>
    </reaction>
</comment>
<protein>
    <recommendedName>
        <fullName evidence="5">Enterobactin synthase component D</fullName>
    </recommendedName>
    <alternativeName>
        <fullName evidence="8">4'-phosphopantetheinyl transferase EntD</fullName>
    </alternativeName>
    <alternativeName>
        <fullName evidence="9">Enterochelin synthase D</fullName>
    </alternativeName>
</protein>
<feature type="domain" description="4'-phosphopantetheinyl transferase" evidence="14">
    <location>
        <begin position="115"/>
        <end position="197"/>
    </location>
</feature>
<evidence type="ECO:0000256" key="6">
    <source>
        <dbReference type="ARBA" id="ARBA00022679"/>
    </source>
</evidence>
<dbReference type="GO" id="GO:0000287">
    <property type="term" value="F:magnesium ion binding"/>
    <property type="evidence" value="ECO:0007669"/>
    <property type="project" value="InterPro"/>
</dbReference>
<dbReference type="InterPro" id="IPR008278">
    <property type="entry name" value="4-PPantetheinyl_Trfase_dom"/>
</dbReference>
<evidence type="ECO:0000256" key="13">
    <source>
        <dbReference type="PIRSR" id="PIRSR603542-2"/>
    </source>
</evidence>
<comment type="function">
    <text evidence="1">Involved in the biosynthesis of the siderophore enterobactin (enterochelin), which is a macrocyclic trimeric lactone of N-(2,3-dihydroxybenzoyl)-serine. The serine trilactone serves as a scaffolding for the three catechol functionalities that provide hexadentate coordination for the tightly ligated iron(2+) atoms. Plays an essential role in the assembly of the enterobactin by catalyzing the transfer of the 4'-phosphopantetheine (Ppant) moiety from coenzyme A to the apo-domains of both EntB (ArCP domain) and EntF (PCP domain) to yield their holo-forms which make them competent for the activation of 2,3-dihydroxybenzoate (DHB) and L-serine, respectively.</text>
</comment>
<dbReference type="GO" id="GO:0009366">
    <property type="term" value="C:enterobactin synthetase complex"/>
    <property type="evidence" value="ECO:0007669"/>
    <property type="project" value="InterPro"/>
</dbReference>
<dbReference type="Pfam" id="PF01648">
    <property type="entry name" value="ACPS"/>
    <property type="match status" value="1"/>
</dbReference>
<feature type="binding site" evidence="12">
    <location>
        <position position="176"/>
    </location>
    <ligand>
        <name>CoA</name>
        <dbReference type="ChEBI" id="CHEBI:57287"/>
    </ligand>
</feature>
<evidence type="ECO:0000259" key="14">
    <source>
        <dbReference type="Pfam" id="PF01648"/>
    </source>
</evidence>
<evidence type="ECO:0000256" key="9">
    <source>
        <dbReference type="ARBA" id="ARBA00031996"/>
    </source>
</evidence>
<dbReference type="InterPro" id="IPR003542">
    <property type="entry name" value="Enbac_synth_compD-like"/>
</dbReference>
<evidence type="ECO:0000256" key="10">
    <source>
        <dbReference type="ARBA" id="ARBA00049176"/>
    </source>
</evidence>
<feature type="binding site" evidence="12">
    <location>
        <begin position="96"/>
        <end position="97"/>
    </location>
    <ligand>
        <name>CoA</name>
        <dbReference type="ChEBI" id="CHEBI:57287"/>
    </ligand>
</feature>
<feature type="binding site" evidence="13">
    <location>
        <position position="120"/>
    </location>
    <ligand>
        <name>Mg(2+)</name>
        <dbReference type="ChEBI" id="CHEBI:18420"/>
    </ligand>
</feature>
<dbReference type="OrthoDB" id="8210607at2"/>
<dbReference type="InterPro" id="IPR037143">
    <property type="entry name" value="4-PPantetheinyl_Trfase_dom_sf"/>
</dbReference>
<dbReference type="PANTHER" id="PTHR38096">
    <property type="entry name" value="ENTEROBACTIN SYNTHASE COMPONENT D"/>
    <property type="match status" value="1"/>
</dbReference>
<comment type="similarity">
    <text evidence="3">Belongs to the P-Pant transferase superfamily. EntD family.</text>
</comment>
<dbReference type="GO" id="GO:0009239">
    <property type="term" value="P:enterobactin biosynthetic process"/>
    <property type="evidence" value="ECO:0007669"/>
    <property type="project" value="UniProtKB-UniPathway"/>
</dbReference>
<evidence type="ECO:0000256" key="1">
    <source>
        <dbReference type="ARBA" id="ARBA00003937"/>
    </source>
</evidence>
<accession>A0A1H5TGH4</accession>
<evidence type="ECO:0000256" key="4">
    <source>
        <dbReference type="ARBA" id="ARBA00011503"/>
    </source>
</evidence>
<keyword evidence="17" id="KW-1185">Reference proteome</keyword>
<keyword evidence="7" id="KW-0259">Enterobactin biosynthesis</keyword>
<reference evidence="16 17" key="1">
    <citation type="submission" date="2016-10" db="EMBL/GenBank/DDBJ databases">
        <authorList>
            <person name="de Groot N.N."/>
        </authorList>
    </citation>
    <scope>NUCLEOTIDE SEQUENCE [LARGE SCALE GENOMIC DNA]</scope>
    <source>
        <strain evidence="16 17">DSM 23413</strain>
    </source>
</reference>
<comment type="catalytic activity">
    <reaction evidence="10">
        <text>apo-[aryl-carrier protein] + CoA = holo-[aryl-carrier protein] + adenosine 3',5'-bisphosphate + H(+)</text>
        <dbReference type="Rhea" id="RHEA:48404"/>
        <dbReference type="Rhea" id="RHEA-COMP:15903"/>
        <dbReference type="Rhea" id="RHEA-COMP:17557"/>
        <dbReference type="ChEBI" id="CHEBI:15378"/>
        <dbReference type="ChEBI" id="CHEBI:29999"/>
        <dbReference type="ChEBI" id="CHEBI:57287"/>
        <dbReference type="ChEBI" id="CHEBI:58343"/>
        <dbReference type="ChEBI" id="CHEBI:64479"/>
    </reaction>
</comment>
<evidence type="ECO:0000313" key="16">
    <source>
        <dbReference type="EMBL" id="SEF61191.1"/>
    </source>
</evidence>
<gene>
    <name evidence="16" type="ORF">SAMN05421751_102232</name>
</gene>
<evidence type="ECO:0000256" key="7">
    <source>
        <dbReference type="ARBA" id="ARBA00023191"/>
    </source>
</evidence>
<name>A0A1H5TGH4_9RHOB</name>
<organism evidence="16 17">
    <name type="scientific">Jhaorihella thermophila</name>
    <dbReference type="NCBI Taxonomy" id="488547"/>
    <lineage>
        <taxon>Bacteria</taxon>
        <taxon>Pseudomonadati</taxon>
        <taxon>Pseudomonadota</taxon>
        <taxon>Alphaproteobacteria</taxon>
        <taxon>Rhodobacterales</taxon>
        <taxon>Paracoccaceae</taxon>
        <taxon>Jhaorihella</taxon>
    </lineage>
</organism>
<dbReference type="RefSeq" id="WP_104006878.1">
    <property type="nucleotide sequence ID" value="NZ_FNVD01000002.1"/>
</dbReference>
<evidence type="ECO:0000313" key="17">
    <source>
        <dbReference type="Proteomes" id="UP000236742"/>
    </source>
</evidence>
<keyword evidence="6 16" id="KW-0808">Transferase</keyword>
<feature type="binding site" evidence="12">
    <location>
        <position position="52"/>
    </location>
    <ligand>
        <name>CoA</name>
        <dbReference type="ChEBI" id="CHEBI:57287"/>
    </ligand>
</feature>
<comment type="subunit">
    <text evidence="4">EntB, EntD, EntE, and EntF form a multienzyme complex called enterobactin synthase.</text>
</comment>
<proteinExistence type="inferred from homology"/>
<feature type="binding site" evidence="12">
    <location>
        <position position="60"/>
    </location>
    <ligand>
        <name>CoA</name>
        <dbReference type="ChEBI" id="CHEBI:57287"/>
    </ligand>
</feature>
<evidence type="ECO:0000256" key="5">
    <source>
        <dbReference type="ARBA" id="ARBA00019087"/>
    </source>
</evidence>
<comment type="cofactor">
    <cofactor evidence="13">
        <name>Mg(2+)</name>
        <dbReference type="ChEBI" id="CHEBI:18420"/>
    </cofactor>
</comment>
<feature type="binding site" evidence="12">
    <location>
        <position position="166"/>
    </location>
    <ligand>
        <name>CoA</name>
        <dbReference type="ChEBI" id="CHEBI:57287"/>
    </ligand>
</feature>
<keyword evidence="13" id="KW-0460">Magnesium</keyword>
<dbReference type="EMBL" id="FNVD01000002">
    <property type="protein sequence ID" value="SEF61191.1"/>
    <property type="molecule type" value="Genomic_DNA"/>
</dbReference>
<sequence>MTVALDGTAAALAGARSLFPPEVAVAATDPRAAHPAPLPEEADAAGRWALVRLREFAAGRAAVRIAMAELGVPPCPVPMGADRAPVWPEGLVGSISHSRTACLAALTRAGDIRALGVDVEEDTPLEPTLEETILTAAERDRLRNLPPMQRGRRAKLIFSAKESAYKCQYPVSRTLLDFDAFEILFDAANGGFSAIFRRAVGPFPRGAALTGRHAVAGGLIITSVTLRRETGGPTG</sequence>
<dbReference type="Gene3D" id="3.90.470.20">
    <property type="entry name" value="4'-phosphopantetheinyl transferase domain"/>
    <property type="match status" value="1"/>
</dbReference>
<dbReference type="AlphaFoldDB" id="A0A1H5TGH4"/>
<feature type="binding site" evidence="12">
    <location>
        <position position="162"/>
    </location>
    <ligand>
        <name>CoA</name>
        <dbReference type="ChEBI" id="CHEBI:57287"/>
    </ligand>
</feature>
<evidence type="ECO:0000256" key="12">
    <source>
        <dbReference type="PIRSR" id="PIRSR603542-1"/>
    </source>
</evidence>
<dbReference type="PANTHER" id="PTHR38096:SF1">
    <property type="entry name" value="ENTEROBACTIN SYNTHASE COMPONENT D"/>
    <property type="match status" value="1"/>
</dbReference>
<comment type="pathway">
    <text evidence="2">Siderophore biosynthesis; enterobactin biosynthesis.</text>
</comment>
<evidence type="ECO:0000256" key="3">
    <source>
        <dbReference type="ARBA" id="ARBA00008342"/>
    </source>
</evidence>
<dbReference type="Proteomes" id="UP000236742">
    <property type="component" value="Unassembled WGS sequence"/>
</dbReference>
<evidence type="ECO:0000256" key="2">
    <source>
        <dbReference type="ARBA" id="ARBA00004993"/>
    </source>
</evidence>
<feature type="domain" description="4'-phosphopantetheinyl transferase N-terminal" evidence="15">
    <location>
        <begin position="51"/>
        <end position="106"/>
    </location>
</feature>
<dbReference type="Pfam" id="PF17837">
    <property type="entry name" value="4PPT_N"/>
    <property type="match status" value="1"/>
</dbReference>
<evidence type="ECO:0000259" key="15">
    <source>
        <dbReference type="Pfam" id="PF17837"/>
    </source>
</evidence>